<feature type="compositionally biased region" description="Acidic residues" evidence="1">
    <location>
        <begin position="144"/>
        <end position="155"/>
    </location>
</feature>
<evidence type="ECO:0008006" key="5">
    <source>
        <dbReference type="Google" id="ProtNLM"/>
    </source>
</evidence>
<keyword evidence="2" id="KW-1133">Transmembrane helix</keyword>
<evidence type="ECO:0000313" key="4">
    <source>
        <dbReference type="Proteomes" id="UP000198406"/>
    </source>
</evidence>
<keyword evidence="2" id="KW-0472">Membrane</keyword>
<dbReference type="EMBL" id="BDSP01000223">
    <property type="protein sequence ID" value="GAX25307.1"/>
    <property type="molecule type" value="Genomic_DNA"/>
</dbReference>
<dbReference type="PANTHER" id="PTHR37471">
    <property type="entry name" value="UNNAMED PRODUCT"/>
    <property type="match status" value="1"/>
</dbReference>
<name>A0A1Z5KGG1_FISSO</name>
<dbReference type="AlphaFoldDB" id="A0A1Z5KGG1"/>
<feature type="transmembrane region" description="Helical" evidence="2">
    <location>
        <begin position="12"/>
        <end position="32"/>
    </location>
</feature>
<keyword evidence="2" id="KW-0812">Transmembrane</keyword>
<feature type="transmembrane region" description="Helical" evidence="2">
    <location>
        <begin position="236"/>
        <end position="257"/>
    </location>
</feature>
<dbReference type="Proteomes" id="UP000198406">
    <property type="component" value="Unassembled WGS sequence"/>
</dbReference>
<evidence type="ECO:0000313" key="3">
    <source>
        <dbReference type="EMBL" id="GAX25307.1"/>
    </source>
</evidence>
<comment type="caution">
    <text evidence="3">The sequence shown here is derived from an EMBL/GenBank/DDBJ whole genome shotgun (WGS) entry which is preliminary data.</text>
</comment>
<dbReference type="InParanoid" id="A0A1Z5KGG1"/>
<feature type="region of interest" description="Disordered" evidence="1">
    <location>
        <begin position="125"/>
        <end position="160"/>
    </location>
</feature>
<gene>
    <name evidence="3" type="ORF">FisN_5Lh392</name>
</gene>
<evidence type="ECO:0000256" key="1">
    <source>
        <dbReference type="SAM" id="MobiDB-lite"/>
    </source>
</evidence>
<protein>
    <recommendedName>
        <fullName evidence="5">AB hydrolase-1 domain-containing protein</fullName>
    </recommendedName>
</protein>
<dbReference type="OrthoDB" id="6431331at2759"/>
<feature type="compositionally biased region" description="Low complexity" evidence="1">
    <location>
        <begin position="125"/>
        <end position="143"/>
    </location>
</feature>
<dbReference type="SUPFAM" id="SSF53474">
    <property type="entry name" value="alpha/beta-Hydrolases"/>
    <property type="match status" value="1"/>
</dbReference>
<dbReference type="InterPro" id="IPR029058">
    <property type="entry name" value="AB_hydrolase_fold"/>
</dbReference>
<accession>A0A1Z5KGG1</accession>
<keyword evidence="4" id="KW-1185">Reference proteome</keyword>
<organism evidence="3 4">
    <name type="scientific">Fistulifera solaris</name>
    <name type="common">Oleaginous diatom</name>
    <dbReference type="NCBI Taxonomy" id="1519565"/>
    <lineage>
        <taxon>Eukaryota</taxon>
        <taxon>Sar</taxon>
        <taxon>Stramenopiles</taxon>
        <taxon>Ochrophyta</taxon>
        <taxon>Bacillariophyta</taxon>
        <taxon>Bacillariophyceae</taxon>
        <taxon>Bacillariophycidae</taxon>
        <taxon>Naviculales</taxon>
        <taxon>Naviculaceae</taxon>
        <taxon>Fistulifera</taxon>
    </lineage>
</organism>
<dbReference type="Gene3D" id="3.40.50.1820">
    <property type="entry name" value="alpha/beta hydrolase"/>
    <property type="match status" value="1"/>
</dbReference>
<dbReference type="PANTHER" id="PTHR37471:SF1">
    <property type="entry name" value="AB HYDROLASE-1 DOMAIN-CONTAINING PROTEIN"/>
    <property type="match status" value="1"/>
</dbReference>
<reference evidence="3 4" key="1">
    <citation type="journal article" date="2015" name="Plant Cell">
        <title>Oil accumulation by the oleaginous diatom Fistulifera solaris as revealed by the genome and transcriptome.</title>
        <authorList>
            <person name="Tanaka T."/>
            <person name="Maeda Y."/>
            <person name="Veluchamy A."/>
            <person name="Tanaka M."/>
            <person name="Abida H."/>
            <person name="Marechal E."/>
            <person name="Bowler C."/>
            <person name="Muto M."/>
            <person name="Sunaga Y."/>
            <person name="Tanaka M."/>
            <person name="Yoshino T."/>
            <person name="Taniguchi T."/>
            <person name="Fukuda Y."/>
            <person name="Nemoto M."/>
            <person name="Matsumoto M."/>
            <person name="Wong P.S."/>
            <person name="Aburatani S."/>
            <person name="Fujibuchi W."/>
        </authorList>
    </citation>
    <scope>NUCLEOTIDE SEQUENCE [LARGE SCALE GENOMIC DNA]</scope>
    <source>
        <strain evidence="3 4">JPCC DA0580</strain>
    </source>
</reference>
<sequence length="518" mass="59997">MINAAFNLIGENVLSTLLYVYLAIEVTFYFIYDFYFVPKANEWVEPQPYRDYGKDRCRIVVRILTRVAKLAHYRGQTTREGIRDYILGCYDPITITSSTAEKEDIVTFFNEKPLSEIPGLRRLSTGATSSTLSSNSSQSSADLCSDDQSEKEEDSQTASTRWTIPELGRADLEHLLCWACFGKKRERFLEWEEHELTRTVNTIEERYGLYFTPGSTGRFKARNLSLDDGNSLHRPLLVYLIGMVFYFLGSCVLRMAGFRRTVTSNGLVGWYRSPQNDSAAKQLPYIFFHGIAPGCLFFYTPALLFGLFNDGRAQFLIELPNITWRIGFHVLSETEFVEGVAEVVNSYLPEDQPLSIIGHSFGSVPMTWLMHAPEFRSRIRQYALLDPVTLKLSEKDIMVNFLYTKKLNRIRVLAGSELFTEYYLRRHFFFFNSELWLEDIPETTHSLIFLSENDEIVNAPDVKELIDYHREASPQQKLHLTYWEGVNHGHWISKPGEWRKIKAFLLEQELSILRETRL</sequence>
<proteinExistence type="predicted"/>
<evidence type="ECO:0000256" key="2">
    <source>
        <dbReference type="SAM" id="Phobius"/>
    </source>
</evidence>
<feature type="transmembrane region" description="Helical" evidence="2">
    <location>
        <begin position="286"/>
        <end position="308"/>
    </location>
</feature>